<feature type="transmembrane region" description="Helical" evidence="4">
    <location>
        <begin position="21"/>
        <end position="39"/>
    </location>
</feature>
<feature type="transmembrane region" description="Helical" evidence="4">
    <location>
        <begin position="297"/>
        <end position="320"/>
    </location>
</feature>
<proteinExistence type="predicted"/>
<accession>A0ABN6MAZ5</accession>
<feature type="domain" description="HTH luxR-type" evidence="5">
    <location>
        <begin position="429"/>
        <end position="494"/>
    </location>
</feature>
<keyword evidence="4" id="KW-0472">Membrane</keyword>
<dbReference type="SUPFAM" id="SSF46894">
    <property type="entry name" value="C-terminal effector domain of the bipartite response regulators"/>
    <property type="match status" value="1"/>
</dbReference>
<evidence type="ECO:0000256" key="1">
    <source>
        <dbReference type="ARBA" id="ARBA00023015"/>
    </source>
</evidence>
<feature type="transmembrane region" description="Helical" evidence="4">
    <location>
        <begin position="51"/>
        <end position="72"/>
    </location>
</feature>
<dbReference type="EMBL" id="AP025564">
    <property type="protein sequence ID" value="BDE95190.1"/>
    <property type="molecule type" value="Genomic_DNA"/>
</dbReference>
<feature type="transmembrane region" description="Helical" evidence="4">
    <location>
        <begin position="332"/>
        <end position="353"/>
    </location>
</feature>
<evidence type="ECO:0000313" key="6">
    <source>
        <dbReference type="EMBL" id="BDE95190.1"/>
    </source>
</evidence>
<dbReference type="InterPro" id="IPR000792">
    <property type="entry name" value="Tscrpt_reg_LuxR_C"/>
</dbReference>
<dbReference type="PRINTS" id="PR00038">
    <property type="entry name" value="HTHLUXR"/>
</dbReference>
<keyword evidence="7" id="KW-1185">Reference proteome</keyword>
<keyword evidence="2" id="KW-0238">DNA-binding</keyword>
<feature type="transmembrane region" description="Helical" evidence="4">
    <location>
        <begin position="244"/>
        <end position="266"/>
    </location>
</feature>
<feature type="transmembrane region" description="Helical" evidence="4">
    <location>
        <begin position="168"/>
        <end position="186"/>
    </location>
</feature>
<evidence type="ECO:0000256" key="4">
    <source>
        <dbReference type="SAM" id="Phobius"/>
    </source>
</evidence>
<gene>
    <name evidence="6" type="ORF">CE91St30_05230</name>
</gene>
<keyword evidence="1" id="KW-0805">Transcription regulation</keyword>
<dbReference type="SMART" id="SM00421">
    <property type="entry name" value="HTH_LUXR"/>
    <property type="match status" value="1"/>
</dbReference>
<feature type="transmembrane region" description="Helical" evidence="4">
    <location>
        <begin position="143"/>
        <end position="162"/>
    </location>
</feature>
<reference evidence="6 7" key="1">
    <citation type="submission" date="2022-01" db="EMBL/GenBank/DDBJ databases">
        <title>Novel bile acid biosynthetic pathways are enriched in the microbiome of centenarians.</title>
        <authorList>
            <person name="Sato Y."/>
            <person name="Atarashi K."/>
            <person name="Plichta R.D."/>
            <person name="Arai Y."/>
            <person name="Sasajima S."/>
            <person name="Kearney M.S."/>
            <person name="Suda W."/>
            <person name="Takeshita K."/>
            <person name="Sasaki T."/>
            <person name="Okamoto S."/>
            <person name="Skelly N.A."/>
            <person name="Okamura Y."/>
            <person name="Vlamakis H."/>
            <person name="Li Y."/>
            <person name="Tanoue T."/>
            <person name="Takei H."/>
            <person name="Nittono H."/>
            <person name="Narushima S."/>
            <person name="Irie J."/>
            <person name="Itoh H."/>
            <person name="Moriya K."/>
            <person name="Sugiura Y."/>
            <person name="Suematsu M."/>
            <person name="Moritoki N."/>
            <person name="Shibata S."/>
            <person name="Littman R.D."/>
            <person name="Fischbach A.M."/>
            <person name="Uwamino Y."/>
            <person name="Inoue T."/>
            <person name="Honda A."/>
            <person name="Hattori M."/>
            <person name="Murai T."/>
            <person name="Xavier J.R."/>
            <person name="Hirose N."/>
            <person name="Honda K."/>
        </authorList>
    </citation>
    <scope>NUCLEOTIDE SEQUENCE [LARGE SCALE GENOMIC DNA]</scope>
    <source>
        <strain evidence="6 7">CE91-St30</strain>
    </source>
</reference>
<feature type="transmembrane region" description="Helical" evidence="4">
    <location>
        <begin position="365"/>
        <end position="382"/>
    </location>
</feature>
<dbReference type="InterPro" id="IPR036388">
    <property type="entry name" value="WH-like_DNA-bd_sf"/>
</dbReference>
<dbReference type="Proteomes" id="UP001320544">
    <property type="component" value="Chromosome"/>
</dbReference>
<organism evidence="6 7">
    <name type="scientific">Raoultibacter timonensis</name>
    <dbReference type="NCBI Taxonomy" id="1907662"/>
    <lineage>
        <taxon>Bacteria</taxon>
        <taxon>Bacillati</taxon>
        <taxon>Actinomycetota</taxon>
        <taxon>Coriobacteriia</taxon>
        <taxon>Eggerthellales</taxon>
        <taxon>Eggerthellaceae</taxon>
        <taxon>Raoultibacter</taxon>
    </lineage>
</organism>
<feature type="transmembrane region" description="Helical" evidence="4">
    <location>
        <begin position="84"/>
        <end position="103"/>
    </location>
</feature>
<sequence length="502" mass="53515">MGGLQTTWGETWGRGVSLKRVAGFSLNWVWVLMVFYSIVPYLSSSDVRGSLYINLFVSLCAMVVTMLFIAILVPRDERVGSNRYVVVGAALIMCAGSVLTMFSDLTTTTGMLMLGISSIMTGTSSAVLFLAWIEVFSGGGGRLALIEISCAMCAAFVIAFALTIVPPLAADVAIVLLPPASALLLLRLKRNEHQAPSAPRGVISRQTIGLFVKALLGAALFGAIEGFFDVLSGYQTYAVQDIYGTYLFLAGFLAALATALIAVFLFRDSVSYTYRLAMLLLCAGCLFTPFMGDNSTYSTAFIFGGYGCFTAALCVVCINVSRSFNVGPTRAIGLGFVALYGGEVLGALCAHTIEAVGVSEFNLAVLTVVAVLVLLVSHLFLFTEIDLIRVGIGELDAVVVADGLERVSATGEGAGEAEGGPDPIDPGALIAERYGLSPRETEVLQLLLQGRTISRIQESLFISAGTVSTHIRHIYHKVGVENRQGLIDLVEELFDAPERTRD</sequence>
<keyword evidence="3" id="KW-0804">Transcription</keyword>
<dbReference type="RefSeq" id="WP_244411639.1">
    <property type="nucleotide sequence ID" value="NZ_AP025564.1"/>
</dbReference>
<feature type="transmembrane region" description="Helical" evidence="4">
    <location>
        <begin position="207"/>
        <end position="224"/>
    </location>
</feature>
<dbReference type="CDD" id="cd06170">
    <property type="entry name" value="LuxR_C_like"/>
    <property type="match status" value="1"/>
</dbReference>
<feature type="transmembrane region" description="Helical" evidence="4">
    <location>
        <begin position="273"/>
        <end position="291"/>
    </location>
</feature>
<feature type="transmembrane region" description="Helical" evidence="4">
    <location>
        <begin position="109"/>
        <end position="131"/>
    </location>
</feature>
<dbReference type="Gene3D" id="1.10.10.10">
    <property type="entry name" value="Winged helix-like DNA-binding domain superfamily/Winged helix DNA-binding domain"/>
    <property type="match status" value="1"/>
</dbReference>
<keyword evidence="4" id="KW-0812">Transmembrane</keyword>
<dbReference type="PANTHER" id="PTHR44688:SF16">
    <property type="entry name" value="DNA-BINDING TRANSCRIPTIONAL ACTIVATOR DEVR_DOSR"/>
    <property type="match status" value="1"/>
</dbReference>
<dbReference type="Pfam" id="PF00196">
    <property type="entry name" value="GerE"/>
    <property type="match status" value="1"/>
</dbReference>
<evidence type="ECO:0000259" key="5">
    <source>
        <dbReference type="PROSITE" id="PS50043"/>
    </source>
</evidence>
<keyword evidence="4" id="KW-1133">Transmembrane helix</keyword>
<name>A0ABN6MAZ5_9ACTN</name>
<dbReference type="PANTHER" id="PTHR44688">
    <property type="entry name" value="DNA-BINDING TRANSCRIPTIONAL ACTIVATOR DEVR_DOSR"/>
    <property type="match status" value="1"/>
</dbReference>
<dbReference type="InterPro" id="IPR016032">
    <property type="entry name" value="Sig_transdc_resp-reg_C-effctor"/>
</dbReference>
<protein>
    <recommendedName>
        <fullName evidence="5">HTH luxR-type domain-containing protein</fullName>
    </recommendedName>
</protein>
<evidence type="ECO:0000256" key="2">
    <source>
        <dbReference type="ARBA" id="ARBA00023125"/>
    </source>
</evidence>
<dbReference type="PROSITE" id="PS50043">
    <property type="entry name" value="HTH_LUXR_2"/>
    <property type="match status" value="1"/>
</dbReference>
<evidence type="ECO:0000256" key="3">
    <source>
        <dbReference type="ARBA" id="ARBA00023163"/>
    </source>
</evidence>
<evidence type="ECO:0000313" key="7">
    <source>
        <dbReference type="Proteomes" id="UP001320544"/>
    </source>
</evidence>